<dbReference type="RefSeq" id="WP_090250643.1">
    <property type="nucleotide sequence ID" value="NZ_FPAS01000004.1"/>
</dbReference>
<dbReference type="Proteomes" id="UP000236454">
    <property type="component" value="Unassembled WGS sequence"/>
</dbReference>
<feature type="domain" description="Ppx/GppA phosphatase N-terminal" evidence="1">
    <location>
        <begin position="17"/>
        <end position="293"/>
    </location>
</feature>
<dbReference type="Pfam" id="PF02541">
    <property type="entry name" value="Ppx-GppA"/>
    <property type="match status" value="1"/>
</dbReference>
<gene>
    <name evidence="2" type="ORF">SAMN05216474_2499</name>
</gene>
<dbReference type="PANTHER" id="PTHR30005">
    <property type="entry name" value="EXOPOLYPHOSPHATASE"/>
    <property type="match status" value="1"/>
</dbReference>
<evidence type="ECO:0000313" key="3">
    <source>
        <dbReference type="Proteomes" id="UP000236454"/>
    </source>
</evidence>
<proteinExistence type="predicted"/>
<dbReference type="AlphaFoldDB" id="A0A1I7B2T6"/>
<dbReference type="EMBL" id="FPAS01000004">
    <property type="protein sequence ID" value="SFT81516.1"/>
    <property type="molecule type" value="Genomic_DNA"/>
</dbReference>
<evidence type="ECO:0000259" key="1">
    <source>
        <dbReference type="Pfam" id="PF02541"/>
    </source>
</evidence>
<dbReference type="InterPro" id="IPR003695">
    <property type="entry name" value="Ppx_GppA_N"/>
</dbReference>
<reference evidence="2 3" key="1">
    <citation type="submission" date="2016-10" db="EMBL/GenBank/DDBJ databases">
        <authorList>
            <person name="de Groot N.N."/>
        </authorList>
    </citation>
    <scope>NUCLEOTIDE SEQUENCE [LARGE SCALE GENOMIC DNA]</scope>
    <source>
        <strain evidence="2 3">CGMCC 1.7005</strain>
    </source>
</reference>
<dbReference type="PANTHER" id="PTHR30005:SF0">
    <property type="entry name" value="RETROGRADE REGULATION PROTEIN 2"/>
    <property type="match status" value="1"/>
</dbReference>
<dbReference type="GO" id="GO:0016462">
    <property type="term" value="F:pyrophosphatase activity"/>
    <property type="evidence" value="ECO:0007669"/>
    <property type="project" value="TreeGrafter"/>
</dbReference>
<dbReference type="Gene3D" id="3.30.420.150">
    <property type="entry name" value="Exopolyphosphatase. Domain 2"/>
    <property type="match status" value="1"/>
</dbReference>
<dbReference type="SUPFAM" id="SSF53067">
    <property type="entry name" value="Actin-like ATPase domain"/>
    <property type="match status" value="2"/>
</dbReference>
<dbReference type="InterPro" id="IPR043129">
    <property type="entry name" value="ATPase_NBD"/>
</dbReference>
<dbReference type="OrthoDB" id="9814545at2"/>
<organism evidence="2 3">
    <name type="scientific">Lishizhenia tianjinensis</name>
    <dbReference type="NCBI Taxonomy" id="477690"/>
    <lineage>
        <taxon>Bacteria</taxon>
        <taxon>Pseudomonadati</taxon>
        <taxon>Bacteroidota</taxon>
        <taxon>Flavobacteriia</taxon>
        <taxon>Flavobacteriales</taxon>
        <taxon>Crocinitomicaceae</taxon>
        <taxon>Lishizhenia</taxon>
    </lineage>
</organism>
<protein>
    <submittedName>
        <fullName evidence="2">Exopolyphosphatase / guanosine-5'-triphosphate,3'-diphosphate pyrophosphatase</fullName>
    </submittedName>
</protein>
<dbReference type="Gene3D" id="3.30.420.40">
    <property type="match status" value="1"/>
</dbReference>
<accession>A0A1I7B2T6</accession>
<evidence type="ECO:0000313" key="2">
    <source>
        <dbReference type="EMBL" id="SFT81516.1"/>
    </source>
</evidence>
<name>A0A1I7B2T6_9FLAO</name>
<dbReference type="InterPro" id="IPR050273">
    <property type="entry name" value="GppA/Ppx_hydrolase"/>
</dbReference>
<dbReference type="STRING" id="477690.SAMN05216474_2499"/>
<keyword evidence="3" id="KW-1185">Reference proteome</keyword>
<sequence length="297" mass="33096">MIGAVIDLGTNTFNLLIFKKTATGNKILFNHKEGVALGMGGINHQTITSDAFERGIATLENFKAICDQHGVEQIRAIGTSALRAAENSDDFIQAAYAMTEIPITIIDGETEAELIYRGIQSAHIFEDKSIILDIGGGSSEFIFADKHEVIKSKSFEIGVSRIYQQFEFSDPLSNSDIDAIINYLEQSTKGFFDDIQTNILIGASGSFETFYEIIENIDFPSHTHSQSVSKENLRQCLDNLMKSTLAERKLDNRIIPIRKIMAPIAAVKVMWLMDKLDIDTIYISPNSMKEGLMEHLF</sequence>